<feature type="transmembrane region" description="Helical" evidence="1">
    <location>
        <begin position="170"/>
        <end position="191"/>
    </location>
</feature>
<proteinExistence type="predicted"/>
<keyword evidence="4" id="KW-1185">Reference proteome</keyword>
<feature type="transmembrane region" description="Helical" evidence="1">
    <location>
        <begin position="64"/>
        <end position="91"/>
    </location>
</feature>
<dbReference type="EMBL" id="CAJOBC010009595">
    <property type="protein sequence ID" value="CAF3991761.1"/>
    <property type="molecule type" value="Genomic_DNA"/>
</dbReference>
<organism evidence="2 4">
    <name type="scientific">Didymodactylos carnosus</name>
    <dbReference type="NCBI Taxonomy" id="1234261"/>
    <lineage>
        <taxon>Eukaryota</taxon>
        <taxon>Metazoa</taxon>
        <taxon>Spiralia</taxon>
        <taxon>Gnathifera</taxon>
        <taxon>Rotifera</taxon>
        <taxon>Eurotatoria</taxon>
        <taxon>Bdelloidea</taxon>
        <taxon>Philodinida</taxon>
        <taxon>Philodinidae</taxon>
        <taxon>Didymodactylos</taxon>
    </lineage>
</organism>
<dbReference type="OrthoDB" id="9988582at2759"/>
<evidence type="ECO:0000313" key="4">
    <source>
        <dbReference type="Proteomes" id="UP000663829"/>
    </source>
</evidence>
<feature type="transmembrane region" description="Helical" evidence="1">
    <location>
        <begin position="26"/>
        <end position="44"/>
    </location>
</feature>
<evidence type="ECO:0000256" key="1">
    <source>
        <dbReference type="SAM" id="Phobius"/>
    </source>
</evidence>
<evidence type="ECO:0008006" key="5">
    <source>
        <dbReference type="Google" id="ProtNLM"/>
    </source>
</evidence>
<comment type="caution">
    <text evidence="2">The sequence shown here is derived from an EMBL/GenBank/DDBJ whole genome shotgun (WGS) entry which is preliminary data.</text>
</comment>
<gene>
    <name evidence="2" type="ORF">GPM918_LOCUS25074</name>
    <name evidence="3" type="ORF">SRO942_LOCUS25080</name>
</gene>
<dbReference type="SUPFAM" id="SSF56399">
    <property type="entry name" value="ADP-ribosylation"/>
    <property type="match status" value="1"/>
</dbReference>
<evidence type="ECO:0000313" key="2">
    <source>
        <dbReference type="EMBL" id="CAF1229031.1"/>
    </source>
</evidence>
<dbReference type="EMBL" id="CAJNOQ010009590">
    <property type="protein sequence ID" value="CAF1229031.1"/>
    <property type="molecule type" value="Genomic_DNA"/>
</dbReference>
<sequence>MLPTTITTTAKKKPMLLINDAQRHRYLVRIHIVEGIAFWIRFIIICTDLSAASGNIVNNAHDSLRYLVVILLFELFTSFILFIADSLYVILRYLGRVFYESDSDDLCNERKYLWPLATLTCLKQIDCYYDHPHLILLTRVCILIGFWLLRFIAFCLACACGNQYSPRGIAYAVISSFSLVISVFTIITEYLHYKRLWTYHPQNNYDATYNKAHLCFLPYSLINDQRITEWGTSTCKRGKKCESKSLFHLLVYHSGEDQFKPKHDEQNPTVFGFHQTKTNLAYIISQDARGFIPSLKGMLGAGVYFATSINHTETKAHNFGAYICVKVSLGRVYRTNKREMPSSTEKYDTVYYEHESGNDEFCILNSEQIQSWIITVNEDFDVNSNDRDMFNETLYTPCF</sequence>
<protein>
    <recommendedName>
        <fullName evidence="5">PARP catalytic domain-containing protein</fullName>
    </recommendedName>
</protein>
<accession>A0A814YG45</accession>
<keyword evidence="1" id="KW-1133">Transmembrane helix</keyword>
<dbReference type="Gene3D" id="3.90.228.10">
    <property type="match status" value="1"/>
</dbReference>
<reference evidence="2" key="1">
    <citation type="submission" date="2021-02" db="EMBL/GenBank/DDBJ databases">
        <authorList>
            <person name="Nowell W R."/>
        </authorList>
    </citation>
    <scope>NUCLEOTIDE SEQUENCE</scope>
</reference>
<keyword evidence="1" id="KW-0472">Membrane</keyword>
<keyword evidence="1" id="KW-0812">Transmembrane</keyword>
<name>A0A814YG45_9BILA</name>
<dbReference type="AlphaFoldDB" id="A0A814YG45"/>
<feature type="transmembrane region" description="Helical" evidence="1">
    <location>
        <begin position="140"/>
        <end position="164"/>
    </location>
</feature>
<dbReference type="Proteomes" id="UP000663829">
    <property type="component" value="Unassembled WGS sequence"/>
</dbReference>
<evidence type="ECO:0000313" key="3">
    <source>
        <dbReference type="EMBL" id="CAF3991761.1"/>
    </source>
</evidence>
<dbReference type="Proteomes" id="UP000681722">
    <property type="component" value="Unassembled WGS sequence"/>
</dbReference>